<dbReference type="CDD" id="cd04276">
    <property type="entry name" value="ZnMc_MMP_like_2"/>
    <property type="match status" value="1"/>
</dbReference>
<comment type="caution">
    <text evidence="4">The sequence shown here is derived from an EMBL/GenBank/DDBJ whole genome shotgun (WGS) entry which is preliminary data.</text>
</comment>
<sequence length="805" mass="90164">MKSFYHIFWLFLLVSAFAKAQSTSSSQPFTGYYDFIYNEDKGTILLEVQDLNKEFLYVHSLTSGVGSNDLGLDRGQLGDGVVVKWIKSGNKLLLMQPNLGYRASSTNPDEKTSVEQAFARSVLFGFEIKEKKNDNFIIDLTPFLMQDAHGVAKRLKDRKQGSYKLDKSRSTIWMENTKSFPKNTEFEAMLTFTGTPTGREVRSVAPDASSITVIQHHSFVELPDSNYEPRVFHPRSGSFYRSYMDYSVPVYEPIQKRFITRHRLEKKNPQAAVSDAVEPIIYYLDRGTPEPVRSALLEGAGWWNQAFEDAGYSNAFQVKMLPEDADPMDVRYNVIQWVHRSTRGWSYGGSVVDPRTGEIIKGHVSLGSLRIRQDFMIAQGLLKDPFKENDDNHDAMMEMALARIRQLGAHEVGHTLGFAHNFAASTESRASVMDYPHPKYDIVDGKISLKDAYAVGIGSWDNLTVQYSYGNPVGKQTEDSYLKSIIKKATTANHKFISDSDARATGGANASAHLWDNGASPTEELHHILKVREIAMNQFSIHNIKSGEPLSVLEDVFVPVYFAHRYQVEAAVKLIGGVAYEYETKDGTNAEFKKVATGKQQEALRAILKSIDPSTLKIPQNVLDLFPPRAYGYGRTRESFKSQTGVTFDALTAAATSVDMTLDLLFHPQRVNRIATQNALHKQNNADPDSAAMTLDVILSHVADQVFTDRNADDSYVTAINQRSQELFLTHLMNLIASTRTIVQVKAAARKQLDKIENDLSKRKAFERELLSQIQHFNAHPELFKVKPLPSIPDGSPIGCGLSST</sequence>
<dbReference type="Gene3D" id="3.40.390.10">
    <property type="entry name" value="Collagenase (Catalytic Domain)"/>
    <property type="match status" value="1"/>
</dbReference>
<evidence type="ECO:0000313" key="5">
    <source>
        <dbReference type="Proteomes" id="UP000196102"/>
    </source>
</evidence>
<evidence type="ECO:0000313" key="4">
    <source>
        <dbReference type="EMBL" id="OUS14626.1"/>
    </source>
</evidence>
<dbReference type="PANTHER" id="PTHR38478:SF1">
    <property type="entry name" value="ZINC DEPENDENT METALLOPROTEASE DOMAIN LIPOPROTEIN"/>
    <property type="match status" value="1"/>
</dbReference>
<organism evidence="4 5">
    <name type="scientific">Nonlabens dokdonensis</name>
    <dbReference type="NCBI Taxonomy" id="328515"/>
    <lineage>
        <taxon>Bacteria</taxon>
        <taxon>Pseudomonadati</taxon>
        <taxon>Bacteroidota</taxon>
        <taxon>Flavobacteriia</taxon>
        <taxon>Flavobacteriales</taxon>
        <taxon>Flavobacteriaceae</taxon>
        <taxon>Nonlabens</taxon>
    </lineage>
</organism>
<feature type="chain" id="PRO_5012261358" evidence="1">
    <location>
        <begin position="21"/>
        <end position="805"/>
    </location>
</feature>
<evidence type="ECO:0000259" key="2">
    <source>
        <dbReference type="Pfam" id="PF16313"/>
    </source>
</evidence>
<dbReference type="Pfam" id="PF17148">
    <property type="entry name" value="DUF5117"/>
    <property type="match status" value="1"/>
</dbReference>
<dbReference type="EMBL" id="MAAX01000117">
    <property type="protein sequence ID" value="OUS14626.1"/>
    <property type="molecule type" value="Genomic_DNA"/>
</dbReference>
<dbReference type="InterPro" id="IPR032534">
    <property type="entry name" value="EcxA_zinc-bd"/>
</dbReference>
<feature type="domain" description="EcxA zinc-binding" evidence="2">
    <location>
        <begin position="394"/>
        <end position="711"/>
    </location>
</feature>
<dbReference type="AlphaFoldDB" id="A0A1Z8AWB6"/>
<dbReference type="InterPro" id="IPR033413">
    <property type="entry name" value="DUF5117"/>
</dbReference>
<dbReference type="Pfam" id="PF16313">
    <property type="entry name" value="DUF4953"/>
    <property type="match status" value="1"/>
</dbReference>
<dbReference type="GO" id="GO:0008237">
    <property type="term" value="F:metallopeptidase activity"/>
    <property type="evidence" value="ECO:0007669"/>
    <property type="project" value="InterPro"/>
</dbReference>
<accession>A0A1Z8AWB6</accession>
<gene>
    <name evidence="4" type="ORF">A9Q93_07600</name>
</gene>
<protein>
    <submittedName>
        <fullName evidence="4">Peptidase</fullName>
    </submittedName>
</protein>
<evidence type="ECO:0000256" key="1">
    <source>
        <dbReference type="SAM" id="SignalP"/>
    </source>
</evidence>
<dbReference type="InterPro" id="IPR034032">
    <property type="entry name" value="Zn_MMP-like_bac"/>
</dbReference>
<feature type="domain" description="DUF5117" evidence="3">
    <location>
        <begin position="75"/>
        <end position="267"/>
    </location>
</feature>
<dbReference type="PANTHER" id="PTHR38478">
    <property type="entry name" value="PEPTIDASE M1A AND M12B"/>
    <property type="match status" value="1"/>
</dbReference>
<dbReference type="SUPFAM" id="SSF55486">
    <property type="entry name" value="Metalloproteases ('zincins'), catalytic domain"/>
    <property type="match status" value="1"/>
</dbReference>
<dbReference type="InterPro" id="IPR024079">
    <property type="entry name" value="MetalloPept_cat_dom_sf"/>
</dbReference>
<dbReference type="Proteomes" id="UP000196102">
    <property type="component" value="Unassembled WGS sequence"/>
</dbReference>
<feature type="signal peptide" evidence="1">
    <location>
        <begin position="1"/>
        <end position="20"/>
    </location>
</feature>
<evidence type="ECO:0000259" key="3">
    <source>
        <dbReference type="Pfam" id="PF17148"/>
    </source>
</evidence>
<proteinExistence type="predicted"/>
<name>A0A1Z8AWB6_9FLAO</name>
<reference evidence="5" key="1">
    <citation type="journal article" date="2017" name="Proc. Natl. Acad. Sci. U.S.A.">
        <title>Simulation of Deepwater Horizon oil plume reveals substrate specialization within a complex community of hydrocarbon-degraders.</title>
        <authorList>
            <person name="Hu P."/>
            <person name="Dubinsky E.A."/>
            <person name="Probst A.J."/>
            <person name="Wang J."/>
            <person name="Sieber C.M.K."/>
            <person name="Tom L.M."/>
            <person name="Gardinali P."/>
            <person name="Banfield J.F."/>
            <person name="Atlas R.M."/>
            <person name="Andersen G.L."/>
        </authorList>
    </citation>
    <scope>NUCLEOTIDE SEQUENCE [LARGE SCALE GENOMIC DNA]</scope>
</reference>
<dbReference type="RefSeq" id="WP_303686812.1">
    <property type="nucleotide sequence ID" value="NZ_MAAX01000117.1"/>
</dbReference>
<keyword evidence="1" id="KW-0732">Signal</keyword>